<feature type="transmembrane region" description="Helical" evidence="1">
    <location>
        <begin position="12"/>
        <end position="36"/>
    </location>
</feature>
<accession>A0A8J7HZ41</accession>
<comment type="caution">
    <text evidence="2">The sequence shown here is derived from an EMBL/GenBank/DDBJ whole genome shotgun (WGS) entry which is preliminary data.</text>
</comment>
<reference evidence="2 3" key="1">
    <citation type="journal article" date="2021" name="Int. J. Syst. Evol. Microbiol.">
        <title>Amazonocrinis nigriterrae gen. nov., sp. nov., Atlanticothrix silvestris gen. nov., sp. nov. and Dendronalium phyllosphericum gen. nov., sp. nov., nostocacean cyanobacteria from Brazilian environments.</title>
        <authorList>
            <person name="Alvarenga D.O."/>
            <person name="Andreote A.P.D."/>
            <person name="Branco L.H.Z."/>
            <person name="Delbaje E."/>
            <person name="Cruz R.B."/>
            <person name="Varani A.M."/>
            <person name="Fiore M.F."/>
        </authorList>
    </citation>
    <scope>NUCLEOTIDE SEQUENCE [LARGE SCALE GENOMIC DNA]</scope>
    <source>
        <strain evidence="2 3">CENA369</strain>
    </source>
</reference>
<organism evidence="2 3">
    <name type="scientific">Dendronalium phyllosphericum CENA369</name>
    <dbReference type="NCBI Taxonomy" id="1725256"/>
    <lineage>
        <taxon>Bacteria</taxon>
        <taxon>Bacillati</taxon>
        <taxon>Cyanobacteriota</taxon>
        <taxon>Cyanophyceae</taxon>
        <taxon>Nostocales</taxon>
        <taxon>Nostocaceae</taxon>
        <taxon>Dendronalium</taxon>
        <taxon>Dendronalium phyllosphericum</taxon>
    </lineage>
</organism>
<protein>
    <submittedName>
        <fullName evidence="2">Uncharacterized protein</fullName>
    </submittedName>
</protein>
<evidence type="ECO:0000313" key="3">
    <source>
        <dbReference type="Proteomes" id="UP000662314"/>
    </source>
</evidence>
<name>A0A8J7HZ41_9NOST</name>
<feature type="transmembrane region" description="Helical" evidence="1">
    <location>
        <begin position="42"/>
        <end position="61"/>
    </location>
</feature>
<keyword evidence="3" id="KW-1185">Reference proteome</keyword>
<sequence length="101" mass="10594">MLIKIIEFVKAHPFLVLSAGIGAVVGGSIAGLLTSIPFLGQLLAPVAAMLGITITTIGAIVGHRLDKQFQGVGEDLMEIAQHFFALLADVFGCVFRDVTNS</sequence>
<evidence type="ECO:0000313" key="2">
    <source>
        <dbReference type="EMBL" id="MBH8572940.1"/>
    </source>
</evidence>
<evidence type="ECO:0000256" key="1">
    <source>
        <dbReference type="SAM" id="Phobius"/>
    </source>
</evidence>
<proteinExistence type="predicted"/>
<dbReference type="EMBL" id="JAECZA010000021">
    <property type="protein sequence ID" value="MBH8572940.1"/>
    <property type="molecule type" value="Genomic_DNA"/>
</dbReference>
<keyword evidence="1" id="KW-1133">Transmembrane helix</keyword>
<gene>
    <name evidence="2" type="ORF">I8752_07895</name>
</gene>
<dbReference type="Proteomes" id="UP000662314">
    <property type="component" value="Unassembled WGS sequence"/>
</dbReference>
<keyword evidence="1" id="KW-0812">Transmembrane</keyword>
<dbReference type="AlphaFoldDB" id="A0A8J7HZ41"/>
<keyword evidence="1" id="KW-0472">Membrane</keyword>